<dbReference type="GO" id="GO:0005509">
    <property type="term" value="F:calcium ion binding"/>
    <property type="evidence" value="ECO:0007669"/>
    <property type="project" value="InterPro"/>
</dbReference>
<dbReference type="InterPro" id="IPR002048">
    <property type="entry name" value="EF_hand_dom"/>
</dbReference>
<name>A0A8T1ZP63_9BRAS</name>
<feature type="domain" description="EF-hand" evidence="4">
    <location>
        <begin position="97"/>
        <end position="132"/>
    </location>
</feature>
<protein>
    <submittedName>
        <fullName evidence="5">EF-hand domain pair</fullName>
    </submittedName>
</protein>
<sequence>MATLQEKPSSNSFKWFSTKTLKLNLSFQNRRGSPKSNSSSTLNSPRSNSDDNNNNTKSHHASNEELRRVFSHFDSDGDGKISAFELRHYFGSVGEYISHEAAQEAINEVDTDADGSLGFEDFVGLMTRRDLDGNNGDGDGGGELKTAFEMFEVEKGSGCITPKGLQKMLAKLGESRTHGECEAMIKFYDIDEFAPEKIIKQFLRFGINENIIRNLELKKFLVSIVRIIAVFIRM</sequence>
<dbReference type="PROSITE" id="PS50222">
    <property type="entry name" value="EF_HAND_2"/>
    <property type="match status" value="2"/>
</dbReference>
<reference evidence="5 6" key="1">
    <citation type="submission" date="2020-12" db="EMBL/GenBank/DDBJ databases">
        <title>Concerted genomic and epigenomic changes stabilize Arabidopsis allopolyploids.</title>
        <authorList>
            <person name="Chen Z."/>
        </authorList>
    </citation>
    <scope>NUCLEOTIDE SEQUENCE [LARGE SCALE GENOMIC DNA]</scope>
    <source>
        <strain evidence="5">Allo738</strain>
        <tissue evidence="5">Leaf</tissue>
    </source>
</reference>
<dbReference type="CDD" id="cd00051">
    <property type="entry name" value="EFh"/>
    <property type="match status" value="1"/>
</dbReference>
<keyword evidence="1" id="KW-0677">Repeat</keyword>
<dbReference type="FunFam" id="1.10.238.10:FF:000178">
    <property type="entry name" value="Calmodulin-2 A"/>
    <property type="match status" value="1"/>
</dbReference>
<evidence type="ECO:0000313" key="5">
    <source>
        <dbReference type="EMBL" id="KAG7560375.1"/>
    </source>
</evidence>
<keyword evidence="2" id="KW-0106">Calcium</keyword>
<proteinExistence type="predicted"/>
<dbReference type="EMBL" id="JAEFBK010000010">
    <property type="protein sequence ID" value="KAG7560375.1"/>
    <property type="molecule type" value="Genomic_DNA"/>
</dbReference>
<dbReference type="InterPro" id="IPR018247">
    <property type="entry name" value="EF_Hand_1_Ca_BS"/>
</dbReference>
<dbReference type="SMART" id="SM00054">
    <property type="entry name" value="EFh"/>
    <property type="match status" value="3"/>
</dbReference>
<keyword evidence="6" id="KW-1185">Reference proteome</keyword>
<comment type="caution">
    <text evidence="5">The sequence shown here is derived from an EMBL/GenBank/DDBJ whole genome shotgun (WGS) entry which is preliminary data.</text>
</comment>
<evidence type="ECO:0000313" key="6">
    <source>
        <dbReference type="Proteomes" id="UP000694240"/>
    </source>
</evidence>
<feature type="region of interest" description="Disordered" evidence="3">
    <location>
        <begin position="26"/>
        <end position="63"/>
    </location>
</feature>
<feature type="domain" description="EF-hand" evidence="4">
    <location>
        <begin position="61"/>
        <end position="96"/>
    </location>
</feature>
<dbReference type="PANTHER" id="PTHR23050">
    <property type="entry name" value="CALCIUM BINDING PROTEIN"/>
    <property type="match status" value="1"/>
</dbReference>
<accession>A0A8T1ZP63</accession>
<evidence type="ECO:0000256" key="2">
    <source>
        <dbReference type="ARBA" id="ARBA00022837"/>
    </source>
</evidence>
<evidence type="ECO:0000256" key="1">
    <source>
        <dbReference type="ARBA" id="ARBA00022737"/>
    </source>
</evidence>
<dbReference type="PROSITE" id="PS00018">
    <property type="entry name" value="EF_HAND_1"/>
    <property type="match status" value="2"/>
</dbReference>
<organism evidence="5 6">
    <name type="scientific">Arabidopsis thaliana x Arabidopsis arenosa</name>
    <dbReference type="NCBI Taxonomy" id="1240361"/>
    <lineage>
        <taxon>Eukaryota</taxon>
        <taxon>Viridiplantae</taxon>
        <taxon>Streptophyta</taxon>
        <taxon>Embryophyta</taxon>
        <taxon>Tracheophyta</taxon>
        <taxon>Spermatophyta</taxon>
        <taxon>Magnoliopsida</taxon>
        <taxon>eudicotyledons</taxon>
        <taxon>Gunneridae</taxon>
        <taxon>Pentapetalae</taxon>
        <taxon>rosids</taxon>
        <taxon>malvids</taxon>
        <taxon>Brassicales</taxon>
        <taxon>Brassicaceae</taxon>
        <taxon>Camelineae</taxon>
        <taxon>Arabidopsis</taxon>
    </lineage>
</organism>
<dbReference type="Proteomes" id="UP000694240">
    <property type="component" value="Chromosome 10"/>
</dbReference>
<dbReference type="GO" id="GO:0043226">
    <property type="term" value="C:organelle"/>
    <property type="evidence" value="ECO:0007669"/>
    <property type="project" value="UniProtKB-ARBA"/>
</dbReference>
<dbReference type="Pfam" id="PF13499">
    <property type="entry name" value="EF-hand_7"/>
    <property type="match status" value="1"/>
</dbReference>
<evidence type="ECO:0000259" key="4">
    <source>
        <dbReference type="PROSITE" id="PS50222"/>
    </source>
</evidence>
<feature type="compositionally biased region" description="Low complexity" evidence="3">
    <location>
        <begin position="34"/>
        <end position="55"/>
    </location>
</feature>
<dbReference type="AlphaFoldDB" id="A0A8T1ZP63"/>
<evidence type="ECO:0000256" key="3">
    <source>
        <dbReference type="SAM" id="MobiDB-lite"/>
    </source>
</evidence>
<dbReference type="InterPro" id="IPR050145">
    <property type="entry name" value="Centrin_CML-like"/>
</dbReference>
<gene>
    <name evidence="5" type="ORF">ISN45_Aa05g019100</name>
</gene>